<gene>
    <name evidence="2" type="ORF">HLB29_08275</name>
</gene>
<evidence type="ECO:0000313" key="2">
    <source>
        <dbReference type="EMBL" id="MBC2576678.1"/>
    </source>
</evidence>
<evidence type="ECO:0000256" key="1">
    <source>
        <dbReference type="SAM" id="Phobius"/>
    </source>
</evidence>
<name>A0ABR6TNE3_9FIRM</name>
<reference evidence="2 3" key="1">
    <citation type="submission" date="2020-05" db="EMBL/GenBank/DDBJ databases">
        <title>Draft genome of xy-202 and genomic insight in genome of the genus Peptostreptococcus.</title>
        <authorList>
            <person name="Zhang Z."/>
        </authorList>
    </citation>
    <scope>NUCLEOTIDE SEQUENCE [LARGE SCALE GENOMIC DNA]</scope>
    <source>
        <strain evidence="2 3">DSM 27025</strain>
    </source>
</reference>
<dbReference type="EMBL" id="JABGBW010000009">
    <property type="protein sequence ID" value="MBC2576678.1"/>
    <property type="molecule type" value="Genomic_DNA"/>
</dbReference>
<accession>A0ABR6TNE3</accession>
<evidence type="ECO:0000313" key="3">
    <source>
        <dbReference type="Proteomes" id="UP000713904"/>
    </source>
</evidence>
<keyword evidence="1" id="KW-1133">Transmembrane helix</keyword>
<keyword evidence="3" id="KW-1185">Reference proteome</keyword>
<protein>
    <recommendedName>
        <fullName evidence="4">DUF4367 domain-containing protein</fullName>
    </recommendedName>
</protein>
<keyword evidence="1" id="KW-0472">Membrane</keyword>
<comment type="caution">
    <text evidence="2">The sequence shown here is derived from an EMBL/GenBank/DDBJ whole genome shotgun (WGS) entry which is preliminary data.</text>
</comment>
<organism evidence="2 3">
    <name type="scientific">Peptostreptococcus canis</name>
    <dbReference type="NCBI Taxonomy" id="1159213"/>
    <lineage>
        <taxon>Bacteria</taxon>
        <taxon>Bacillati</taxon>
        <taxon>Bacillota</taxon>
        <taxon>Clostridia</taxon>
        <taxon>Peptostreptococcales</taxon>
        <taxon>Peptostreptococcaceae</taxon>
        <taxon>Peptostreptococcus</taxon>
    </lineage>
</organism>
<keyword evidence="1" id="KW-0812">Transmembrane</keyword>
<dbReference type="Proteomes" id="UP000713904">
    <property type="component" value="Unassembled WGS sequence"/>
</dbReference>
<sequence>MNKYKSDNEIVDYLFDKDFDLFLQENIDNEFAPDEEVKNRVKNRVIENINNNENIGLNDFYNTIRFKDNNINTDIENIGDEIKMKKNKRSKIMKILAASIAFVLIAGNIGTYSIYGKDMFTVIKEINLKNIGMISEKYDGDNKNTSMEIPKNLKGQIFDEKGNVVKRLTPELEGKIYDKNGKKIIGFTTIEGSDKVEMQVEGQEEEGMILYNSVEEASNKLKFKPLTIPNMKVKKVYLYEDENKNPSSEIIDIIYDNGDGEIFVQQRFASKENGYYGGAANIKKVDINGNEAIMSEDNQVDWEYKDKLVGVISHSKKFKNDELLKLCREMK</sequence>
<dbReference type="RefSeq" id="WP_185624694.1">
    <property type="nucleotide sequence ID" value="NZ_JABGBW010000009.1"/>
</dbReference>
<evidence type="ECO:0008006" key="4">
    <source>
        <dbReference type="Google" id="ProtNLM"/>
    </source>
</evidence>
<proteinExistence type="predicted"/>
<feature type="transmembrane region" description="Helical" evidence="1">
    <location>
        <begin position="92"/>
        <end position="115"/>
    </location>
</feature>